<organism evidence="1 2">
    <name type="scientific">Vibrio ishigakensis</name>
    <dbReference type="NCBI Taxonomy" id="1481914"/>
    <lineage>
        <taxon>Bacteria</taxon>
        <taxon>Pseudomonadati</taxon>
        <taxon>Pseudomonadota</taxon>
        <taxon>Gammaproteobacteria</taxon>
        <taxon>Vibrionales</taxon>
        <taxon>Vibrionaceae</taxon>
        <taxon>Vibrio</taxon>
    </lineage>
</organism>
<name>A0A0B8P8T4_9VIBR</name>
<evidence type="ECO:0000313" key="2">
    <source>
        <dbReference type="Proteomes" id="UP000031670"/>
    </source>
</evidence>
<evidence type="ECO:0000313" key="1">
    <source>
        <dbReference type="EMBL" id="GAM60952.1"/>
    </source>
</evidence>
<dbReference type="EMBL" id="BBSA01000002">
    <property type="protein sequence ID" value="GAM60952.1"/>
    <property type="molecule type" value="Genomic_DNA"/>
</dbReference>
<reference evidence="1 2" key="2">
    <citation type="submission" date="2015-01" db="EMBL/GenBank/DDBJ databases">
        <authorList>
            <consortium name="NBRP consortium"/>
            <person name="Sawabe T."/>
            <person name="Meirelles P."/>
            <person name="Feng G."/>
            <person name="Sayaka M."/>
            <person name="Hattori M."/>
            <person name="Ohkuma M."/>
        </authorList>
    </citation>
    <scope>NUCLEOTIDE SEQUENCE [LARGE SCALE GENOMIC DNA]</scope>
    <source>
        <strain evidence="1 2">JCM19232</strain>
    </source>
</reference>
<dbReference type="Proteomes" id="UP000031670">
    <property type="component" value="Unassembled WGS sequence"/>
</dbReference>
<dbReference type="AlphaFoldDB" id="A0A0B8P8T4"/>
<proteinExistence type="predicted"/>
<sequence length="55" mass="6422">MLLTKVRKLQDTVETLGKVKNQVVPRFPLLIWRRKNRKPQSIKKAVDVMLTDYGA</sequence>
<protein>
    <submittedName>
        <fullName evidence="1">Uncharacterized protein</fullName>
    </submittedName>
</protein>
<comment type="caution">
    <text evidence="1">The sequence shown here is derived from an EMBL/GenBank/DDBJ whole genome shotgun (WGS) entry which is preliminary data.</text>
</comment>
<reference evidence="1 2" key="1">
    <citation type="submission" date="2015-01" db="EMBL/GenBank/DDBJ databases">
        <title>Vibrio sp. C5 JCM 19232 whole genome shotgun sequence.</title>
        <authorList>
            <person name="Sawabe T."/>
            <person name="Meirelles P."/>
            <person name="Feng G."/>
            <person name="Sayaka M."/>
            <person name="Hattori M."/>
            <person name="Ohkuma M."/>
        </authorList>
    </citation>
    <scope>NUCLEOTIDE SEQUENCE [LARGE SCALE GENOMIC DNA]</scope>
    <source>
        <strain evidence="1 2">JCM19232</strain>
    </source>
</reference>
<gene>
    <name evidence="1" type="ORF">JCM19232_3894</name>
</gene>
<accession>A0A0B8P8T4</accession>